<accession>A0ABR8NSN6</accession>
<dbReference type="PROSITE" id="PS51819">
    <property type="entry name" value="VOC"/>
    <property type="match status" value="1"/>
</dbReference>
<dbReference type="RefSeq" id="WP_191173254.1">
    <property type="nucleotide sequence ID" value="NZ_JACXZS010000015.1"/>
</dbReference>
<reference evidence="2 3" key="1">
    <citation type="submission" date="2020-09" db="EMBL/GenBank/DDBJ databases">
        <title>Isolation and identification of active actinomycetes.</title>
        <authorList>
            <person name="Li X."/>
        </authorList>
    </citation>
    <scope>NUCLEOTIDE SEQUENCE [LARGE SCALE GENOMIC DNA]</scope>
    <source>
        <strain evidence="2 3">NEAU-LLC</strain>
    </source>
</reference>
<evidence type="ECO:0000259" key="1">
    <source>
        <dbReference type="PROSITE" id="PS51819"/>
    </source>
</evidence>
<dbReference type="Proteomes" id="UP000598426">
    <property type="component" value="Unassembled WGS sequence"/>
</dbReference>
<keyword evidence="3" id="KW-1185">Reference proteome</keyword>
<protein>
    <submittedName>
        <fullName evidence="2">Glyoxalase</fullName>
    </submittedName>
</protein>
<feature type="domain" description="VOC" evidence="1">
    <location>
        <begin position="10"/>
        <end position="118"/>
    </location>
</feature>
<dbReference type="Gene3D" id="3.30.720.110">
    <property type="match status" value="1"/>
</dbReference>
<name>A0ABR8NSN6_9MICO</name>
<organism evidence="2 3">
    <name type="scientific">Microbacterium helvum</name>
    <dbReference type="NCBI Taxonomy" id="2773713"/>
    <lineage>
        <taxon>Bacteria</taxon>
        <taxon>Bacillati</taxon>
        <taxon>Actinomycetota</taxon>
        <taxon>Actinomycetes</taxon>
        <taxon>Micrococcales</taxon>
        <taxon>Microbacteriaceae</taxon>
        <taxon>Microbacterium</taxon>
    </lineage>
</organism>
<evidence type="ECO:0000313" key="2">
    <source>
        <dbReference type="EMBL" id="MBD3943653.1"/>
    </source>
</evidence>
<dbReference type="EMBL" id="JACXZS010000015">
    <property type="protein sequence ID" value="MBD3943653.1"/>
    <property type="molecule type" value="Genomic_DNA"/>
</dbReference>
<gene>
    <name evidence="2" type="ORF">IF188_18335</name>
</gene>
<dbReference type="InterPro" id="IPR037523">
    <property type="entry name" value="VOC_core"/>
</dbReference>
<dbReference type="SUPFAM" id="SSF54593">
    <property type="entry name" value="Glyoxalase/Bleomycin resistance protein/Dihydroxybiphenyl dioxygenase"/>
    <property type="match status" value="1"/>
</dbReference>
<proteinExistence type="predicted"/>
<comment type="caution">
    <text evidence="2">The sequence shown here is derived from an EMBL/GenBank/DDBJ whole genome shotgun (WGS) entry which is preliminary data.</text>
</comment>
<evidence type="ECO:0000313" key="3">
    <source>
        <dbReference type="Proteomes" id="UP000598426"/>
    </source>
</evidence>
<sequence>MLANRSMPRGVIVPVLAYPDVEEAVERLGAAFGFTLRWRAGTHRAQLAVGDDSAIAIVRGTPATGSDHVMLRVGDVGALRERAHAAGFEASGIEEFPYGERQFTCVDFSGRTWVFTESVADVDPREWGAVVG</sequence>
<dbReference type="Gene3D" id="3.30.720.120">
    <property type="match status" value="1"/>
</dbReference>
<dbReference type="InterPro" id="IPR029068">
    <property type="entry name" value="Glyas_Bleomycin-R_OHBP_Dase"/>
</dbReference>